<proteinExistence type="predicted"/>
<sequence length="447" mass="50255">MKTSLVAMIALVWSFTLNAESIFHAPKTFKTAEGQVVFIDIKTADYSVTYDPKTKKVMAQSILVFETKETGMVAFDLVENPTSMSLDGEAISSKVISSPDKDTWFRIALKNTTPGLHKLEISSPITQSVSFGSEGVSSAFWFTDLGDRSYLEAYLPANFEFDQYQITLNLDFKTMNKQKIYTNGKVTTLENNRYRIEFPETYTSSSLYFHTAWAGRYNEKSFVFKSLDGRELPAIVYTGDKSLNLESIKTKITQSLDALETKYGPFLHQSVTVFIAGSGGMEYCGATMTDVWALNHELTHSYFARGGFMPANGNSGWIDEAITTWSDTGASTLENPNNIRSNMAGNSEYRRYTHIDAYTQGKNFMAYLNYKYQASGGLSAFLNQLISSESFRPMTTEEFVGKMSDFYSEDLMPLFKKHTYSGKSVQGTPGEHPIHMKMTIQEMRSLL</sequence>
<dbReference type="RefSeq" id="WP_102242735.1">
    <property type="nucleotide sequence ID" value="NZ_CP025704.1"/>
</dbReference>
<evidence type="ECO:0000313" key="2">
    <source>
        <dbReference type="Proteomes" id="UP000235584"/>
    </source>
</evidence>
<reference evidence="1 2" key="1">
    <citation type="submission" date="2018-01" db="EMBL/GenBank/DDBJ databases">
        <title>Complete genome sequence of Bacteriovorax stolpii DSM12778.</title>
        <authorList>
            <person name="Tang B."/>
            <person name="Chang J."/>
        </authorList>
    </citation>
    <scope>NUCLEOTIDE SEQUENCE [LARGE SCALE GENOMIC DNA]</scope>
    <source>
        <strain evidence="1 2">DSM 12778</strain>
    </source>
</reference>
<dbReference type="KEGG" id="bsto:C0V70_04815"/>
<dbReference type="Proteomes" id="UP000235584">
    <property type="component" value="Chromosome"/>
</dbReference>
<organism evidence="1 2">
    <name type="scientific">Bacteriovorax stolpii</name>
    <name type="common">Bdellovibrio stolpii</name>
    <dbReference type="NCBI Taxonomy" id="960"/>
    <lineage>
        <taxon>Bacteria</taxon>
        <taxon>Pseudomonadati</taxon>
        <taxon>Bdellovibrionota</taxon>
        <taxon>Bacteriovoracia</taxon>
        <taxon>Bacteriovoracales</taxon>
        <taxon>Bacteriovoracaceae</taxon>
        <taxon>Bacteriovorax</taxon>
    </lineage>
</organism>
<evidence type="ECO:0000313" key="1">
    <source>
        <dbReference type="EMBL" id="AUN97440.1"/>
    </source>
</evidence>
<dbReference type="SUPFAM" id="SSF55486">
    <property type="entry name" value="Metalloproteases ('zincins'), catalytic domain"/>
    <property type="match status" value="1"/>
</dbReference>
<name>A0A2K9NPJ4_BACTC</name>
<dbReference type="AlphaFoldDB" id="A0A2K9NPJ4"/>
<dbReference type="EMBL" id="CP025704">
    <property type="protein sequence ID" value="AUN97440.1"/>
    <property type="molecule type" value="Genomic_DNA"/>
</dbReference>
<protein>
    <submittedName>
        <fullName evidence="1">Uncharacterized protein</fullName>
    </submittedName>
</protein>
<accession>A0A2K9NPJ4</accession>
<keyword evidence="2" id="KW-1185">Reference proteome</keyword>
<gene>
    <name evidence="1" type="ORF">C0V70_04815</name>
</gene>